<dbReference type="RefSeq" id="WP_191191264.1">
    <property type="nucleotide sequence ID" value="NZ_JACWMY010000013.1"/>
</dbReference>
<evidence type="ECO:0000259" key="2">
    <source>
        <dbReference type="Pfam" id="PF12969"/>
    </source>
</evidence>
<feature type="chain" id="PRO_5046383443" evidence="1">
    <location>
        <begin position="20"/>
        <end position="636"/>
    </location>
</feature>
<dbReference type="Pfam" id="PF12969">
    <property type="entry name" value="DUF3857"/>
    <property type="match status" value="1"/>
</dbReference>
<dbReference type="SUPFAM" id="SSF54001">
    <property type="entry name" value="Cysteine proteinases"/>
    <property type="match status" value="1"/>
</dbReference>
<keyword evidence="1" id="KW-0732">Signal</keyword>
<proteinExistence type="predicted"/>
<dbReference type="InterPro" id="IPR038765">
    <property type="entry name" value="Papain-like_cys_pep_sf"/>
</dbReference>
<gene>
    <name evidence="3" type="ORF">IDJ77_22650</name>
</gene>
<feature type="domain" description="DUF3857" evidence="2">
    <location>
        <begin position="53"/>
        <end position="215"/>
    </location>
</feature>
<organism evidence="3 4">
    <name type="scientific">Mucilaginibacter pankratovii</name>
    <dbReference type="NCBI Taxonomy" id="2772110"/>
    <lineage>
        <taxon>Bacteria</taxon>
        <taxon>Pseudomonadati</taxon>
        <taxon>Bacteroidota</taxon>
        <taxon>Sphingobacteriia</taxon>
        <taxon>Sphingobacteriales</taxon>
        <taxon>Sphingobacteriaceae</taxon>
        <taxon>Mucilaginibacter</taxon>
    </lineage>
</organism>
<protein>
    <submittedName>
        <fullName evidence="3">DUF3857 domain-containing protein</fullName>
    </submittedName>
</protein>
<sequence>MRRICTAIFMLMLATPAKAQPNYDVGLIPKTLLPYASAVVRGEEVNIEVKDNDNTVYHIKKAITVLNKNGDDIARIVLWYNKTNTIRNFKGTTYNEFGKPIGKFTEKELIDESATASYSLFDDSRVKHFIPSIGAYPYTIEYEYELRSKQSLNFSDWAPNDSPGLAVEKSTFTFTCNPTFNIRYKEINMPGSVSTGATKDGLKTYTWQVTNMKAFKNEPYSPNEEEYLSLVKIAPQNFKYEGLSGSFNNWKELGQWTYDKLLANRRELPPATVQYIKDITAGINDPKLKAKKIYEYMQGKTRYISVQVGIGGYRPFLASDVDRTSYGDCKALVNYTQALLNTVGIESWYCVVEAGSRKRSLMPDFASMDQGNHIILCLPFKNDTTFLECTSQKIPFGYLSDFTDDRNVLACTPQGGKLMHTTKYTAQVNLQLRKADFVVDNTGLLTGNISTVFKGTQYDNRGELLDEPRTEQLKLFPKLYPAINNLDVQSFDFKEEKNVLPLITETIKLNARDFATTDNGKIYFSLNPLNRTGRAPREVRNRTTALYINSGYTDEDEITYKLPAGYKVEFTPLDVTIDNPFGKFLAKMAVNGDKLTFKRRLQLLEGTYSKELYSQLVEFYQQVADADNYNVTLVKN</sequence>
<dbReference type="EMBL" id="JACWMY010000013">
    <property type="protein sequence ID" value="MBD1366629.1"/>
    <property type="molecule type" value="Genomic_DNA"/>
</dbReference>
<evidence type="ECO:0000256" key="1">
    <source>
        <dbReference type="SAM" id="SignalP"/>
    </source>
</evidence>
<evidence type="ECO:0000313" key="4">
    <source>
        <dbReference type="Proteomes" id="UP000606600"/>
    </source>
</evidence>
<reference evidence="3 4" key="1">
    <citation type="submission" date="2020-09" db="EMBL/GenBank/DDBJ databases">
        <title>Novel species of Mucilaginibacter isolated from a glacier on the Tibetan Plateau.</title>
        <authorList>
            <person name="Liu Q."/>
            <person name="Xin Y.-H."/>
        </authorList>
    </citation>
    <scope>NUCLEOTIDE SEQUENCE [LARGE SCALE GENOMIC DNA]</scope>
    <source>
        <strain evidence="3 4">ZT4R22</strain>
    </source>
</reference>
<dbReference type="Gene3D" id="2.60.40.3140">
    <property type="match status" value="1"/>
</dbReference>
<feature type="signal peptide" evidence="1">
    <location>
        <begin position="1"/>
        <end position="19"/>
    </location>
</feature>
<comment type="caution">
    <text evidence="3">The sequence shown here is derived from an EMBL/GenBank/DDBJ whole genome shotgun (WGS) entry which is preliminary data.</text>
</comment>
<dbReference type="Proteomes" id="UP000606600">
    <property type="component" value="Unassembled WGS sequence"/>
</dbReference>
<evidence type="ECO:0000313" key="3">
    <source>
        <dbReference type="EMBL" id="MBD1366629.1"/>
    </source>
</evidence>
<dbReference type="Gene3D" id="3.10.620.30">
    <property type="match status" value="1"/>
</dbReference>
<dbReference type="InterPro" id="IPR024618">
    <property type="entry name" value="DUF3857"/>
</dbReference>
<dbReference type="Gene3D" id="2.60.120.1130">
    <property type="match status" value="1"/>
</dbReference>
<accession>A0ABR7WWG9</accession>
<name>A0ABR7WWG9_9SPHI</name>
<keyword evidence="4" id="KW-1185">Reference proteome</keyword>